<dbReference type="RefSeq" id="WP_069478122.1">
    <property type="nucleotide sequence ID" value="NZ_CP017111.1"/>
</dbReference>
<gene>
    <name evidence="2" type="ORF">SHALO_1651</name>
</gene>
<proteinExistence type="predicted"/>
<evidence type="ECO:0000313" key="2">
    <source>
        <dbReference type="EMBL" id="AOO65423.1"/>
    </source>
</evidence>
<accession>A0A1D7TK94</accession>
<name>A0A1D7TK94_9BACT</name>
<dbReference type="Gene3D" id="3.40.30.10">
    <property type="entry name" value="Glutaredoxin"/>
    <property type="match status" value="1"/>
</dbReference>
<feature type="domain" description="Thioredoxin" evidence="1">
    <location>
        <begin position="20"/>
        <end position="98"/>
    </location>
</feature>
<dbReference type="CDD" id="cd02947">
    <property type="entry name" value="TRX_family"/>
    <property type="match status" value="1"/>
</dbReference>
<dbReference type="InterPro" id="IPR036249">
    <property type="entry name" value="Thioredoxin-like_sf"/>
</dbReference>
<dbReference type="PATRIC" id="fig|1193502.14.peg.1677"/>
<dbReference type="STRING" id="1193502.SHALO_1651"/>
<evidence type="ECO:0000259" key="1">
    <source>
        <dbReference type="Pfam" id="PF00085"/>
    </source>
</evidence>
<dbReference type="EMBL" id="CP017111">
    <property type="protein sequence ID" value="AOO65423.1"/>
    <property type="molecule type" value="Genomic_DNA"/>
</dbReference>
<protein>
    <submittedName>
        <fullName evidence="2">Thioredoxin-like domain containing protein</fullName>
    </submittedName>
</protein>
<dbReference type="SUPFAM" id="SSF52833">
    <property type="entry name" value="Thioredoxin-like"/>
    <property type="match status" value="1"/>
</dbReference>
<dbReference type="AlphaFoldDB" id="A0A1D7TK94"/>
<keyword evidence="3" id="KW-1185">Reference proteome</keyword>
<sequence length="120" mass="13767">MIHDLDEAAVLKRLHEPSPRAFFLLFYTTHCTQCKIARARIERVIQKGTFEVDFFTCNLDVAPKVSEYFGIRSVPVCMTYNQKGEQQRVEYALKSEAVYESMVLGVNTQKGDPKSRLLGF</sequence>
<dbReference type="KEGG" id="shal:SHALO_1651"/>
<dbReference type="InterPro" id="IPR013766">
    <property type="entry name" value="Thioredoxin_domain"/>
</dbReference>
<dbReference type="Proteomes" id="UP000094609">
    <property type="component" value="Chromosome"/>
</dbReference>
<organism evidence="2 3">
    <name type="scientific">Sulfurospirillum halorespirans DSM 13726</name>
    <dbReference type="NCBI Taxonomy" id="1193502"/>
    <lineage>
        <taxon>Bacteria</taxon>
        <taxon>Pseudomonadati</taxon>
        <taxon>Campylobacterota</taxon>
        <taxon>Epsilonproteobacteria</taxon>
        <taxon>Campylobacterales</taxon>
        <taxon>Sulfurospirillaceae</taxon>
        <taxon>Sulfurospirillum</taxon>
    </lineage>
</organism>
<evidence type="ECO:0000313" key="3">
    <source>
        <dbReference type="Proteomes" id="UP000094609"/>
    </source>
</evidence>
<reference evidence="3" key="1">
    <citation type="submission" date="2016-08" db="EMBL/GenBank/DDBJ databases">
        <title>Complete genome sequence of the organohalide-respiring Epsilonproteobacterium Sulfurospirillum halorespirans.</title>
        <authorList>
            <person name="Goris T."/>
            <person name="Zimmermann J."/>
            <person name="Schenz B."/>
            <person name="Lemos M."/>
            <person name="Hackermueller J."/>
            <person name="Diekert G."/>
        </authorList>
    </citation>
    <scope>NUCLEOTIDE SEQUENCE [LARGE SCALE GENOMIC DNA]</scope>
    <source>
        <strain>DSM 13726</strain>
        <strain evidence="3">PCE-M2</strain>
    </source>
</reference>
<dbReference type="Pfam" id="PF00085">
    <property type="entry name" value="Thioredoxin"/>
    <property type="match status" value="1"/>
</dbReference>